<evidence type="ECO:0000313" key="1">
    <source>
        <dbReference type="EMBL" id="MDX5949729.1"/>
    </source>
</evidence>
<dbReference type="Proteomes" id="UP000298774">
    <property type="component" value="Plasmid p3"/>
</dbReference>
<keyword evidence="4" id="KW-1185">Reference proteome</keyword>
<reference evidence="2 3" key="1">
    <citation type="submission" date="2018-09" db="EMBL/GenBank/DDBJ databases">
        <title>Whole genome based analysis of evolution and adaptive divergence in Indian and Brazilian strains of Azospirillum brasilense.</title>
        <authorList>
            <person name="Singh C."/>
            <person name="Tripathi A.K."/>
        </authorList>
    </citation>
    <scope>NUCLEOTIDE SEQUENCE [LARGE SCALE GENOMIC DNA]</scope>
    <source>
        <strain evidence="2 3">MTCC4038</strain>
        <plasmid evidence="2 3">p3</plasmid>
    </source>
</reference>
<evidence type="ECO:0000313" key="2">
    <source>
        <dbReference type="EMBL" id="QCO12848.1"/>
    </source>
</evidence>
<name>A0A4D8QPP2_AZOBR</name>
<dbReference type="GeneID" id="56447869"/>
<protein>
    <submittedName>
        <fullName evidence="2">Uncharacterized protein</fullName>
    </submittedName>
</protein>
<proteinExistence type="predicted"/>
<organism evidence="2 3">
    <name type="scientific">Azospirillum brasilense</name>
    <dbReference type="NCBI Taxonomy" id="192"/>
    <lineage>
        <taxon>Bacteria</taxon>
        <taxon>Pseudomonadati</taxon>
        <taxon>Pseudomonadota</taxon>
        <taxon>Alphaproteobacteria</taxon>
        <taxon>Rhodospirillales</taxon>
        <taxon>Azospirillaceae</taxon>
        <taxon>Azospirillum</taxon>
    </lineage>
</organism>
<gene>
    <name evidence="2" type="ORF">D3868_27965</name>
    <name evidence="1" type="ORF">SIM66_00705</name>
</gene>
<accession>A0A4D8QPP2</accession>
<dbReference type="RefSeq" id="WP_015989341.1">
    <property type="nucleotide sequence ID" value="NZ_CP032342.1"/>
</dbReference>
<evidence type="ECO:0000313" key="4">
    <source>
        <dbReference type="Proteomes" id="UP001277471"/>
    </source>
</evidence>
<dbReference type="EMBL" id="CP032342">
    <property type="protein sequence ID" value="QCO12848.1"/>
    <property type="molecule type" value="Genomic_DNA"/>
</dbReference>
<sequence>MRARVLKPFPYSGDGIRIEALKEGQEADIRDDLVAGLTAEGFIGPVGQVAQPVETVTAAFDPSTADAEALRTFLAERGVSVHHRTGLDKLREMAAAELAKD</sequence>
<reference evidence="1 4" key="2">
    <citation type="submission" date="2023-11" db="EMBL/GenBank/DDBJ databases">
        <title>MicrobeMod: A computational toolkit for identifying prokaryotic methylation and restriction-modification with nanopore sequencing.</title>
        <authorList>
            <person name="Crits-Christoph A."/>
            <person name="Kang S.C."/>
            <person name="Lee H."/>
            <person name="Ostrov N."/>
        </authorList>
    </citation>
    <scope>NUCLEOTIDE SEQUENCE [LARGE SCALE GENOMIC DNA]</scope>
    <source>
        <strain evidence="1 4">ATCC 29145</strain>
    </source>
</reference>
<keyword evidence="2" id="KW-0614">Plasmid</keyword>
<dbReference type="Proteomes" id="UP001277471">
    <property type="component" value="Unassembled WGS sequence"/>
</dbReference>
<geneLocation type="plasmid" evidence="2 3">
    <name>p3</name>
</geneLocation>
<dbReference type="AlphaFoldDB" id="A0A4D8QPP2"/>
<dbReference type="EMBL" id="JAWXYC010000001">
    <property type="protein sequence ID" value="MDX5949729.1"/>
    <property type="molecule type" value="Genomic_DNA"/>
</dbReference>
<evidence type="ECO:0000313" key="3">
    <source>
        <dbReference type="Proteomes" id="UP000298774"/>
    </source>
</evidence>